<dbReference type="GO" id="GO:0030973">
    <property type="term" value="F:molybdate ion binding"/>
    <property type="evidence" value="ECO:0007669"/>
    <property type="project" value="TreeGrafter"/>
</dbReference>
<dbReference type="AlphaFoldDB" id="A0A7T6AP99"/>
<evidence type="ECO:0000256" key="3">
    <source>
        <dbReference type="ARBA" id="ARBA00022723"/>
    </source>
</evidence>
<dbReference type="CDD" id="cd00993">
    <property type="entry name" value="PBP2_ModA_like"/>
    <property type="match status" value="1"/>
</dbReference>
<keyword evidence="3 6" id="KW-0479">Metal-binding</keyword>
<comment type="subunit">
    <text evidence="5">The complex is composed of two ATP-binding proteins (ModC), two transmembrane proteins (ModB) and a solute-binding protein (ModA).</text>
</comment>
<feature type="binding site" evidence="6">
    <location>
        <position position="141"/>
    </location>
    <ligand>
        <name>molybdate</name>
        <dbReference type="ChEBI" id="CHEBI:36264"/>
    </ligand>
</feature>
<keyword evidence="9" id="KW-1185">Reference proteome</keyword>
<feature type="chain" id="PRO_5032493455" evidence="7">
    <location>
        <begin position="25"/>
        <end position="252"/>
    </location>
</feature>
<accession>A0A7T6AP99</accession>
<reference evidence="8 9" key="1">
    <citation type="submission" date="2020-05" db="EMBL/GenBank/DDBJ databases">
        <title>Complete genome of Desulfobulbus oligotrophicus.</title>
        <authorList>
            <person name="Podar M."/>
        </authorList>
    </citation>
    <scope>NUCLEOTIDE SEQUENCE [LARGE SCALE GENOMIC DNA]</scope>
    <source>
        <strain evidence="8 9">Prop6</strain>
    </source>
</reference>
<keyword evidence="4 7" id="KW-0732">Signal</keyword>
<evidence type="ECO:0000313" key="9">
    <source>
        <dbReference type="Proteomes" id="UP000596092"/>
    </source>
</evidence>
<feature type="binding site" evidence="6">
    <location>
        <position position="188"/>
    </location>
    <ligand>
        <name>molybdate</name>
        <dbReference type="ChEBI" id="CHEBI:36264"/>
    </ligand>
</feature>
<evidence type="ECO:0000256" key="1">
    <source>
        <dbReference type="ARBA" id="ARBA00009175"/>
    </source>
</evidence>
<dbReference type="PANTHER" id="PTHR30632:SF0">
    <property type="entry name" value="SULFATE-BINDING PROTEIN"/>
    <property type="match status" value="1"/>
</dbReference>
<dbReference type="Pfam" id="PF13531">
    <property type="entry name" value="SBP_bac_11"/>
    <property type="match status" value="1"/>
</dbReference>
<sequence>MNRPRSLIATLFLTLLCTASILHAAEEIRISVPASMTDAVKELAAQFTASGHSAQIIPNFGPSGTLAKQIVEGAPADLFISANQKWMTYLREKKEIDTSSEQILAANTLVFAGTKNPAVTKLTDITKLRQIAIGSPKSVPAGEYAVQAMEKAGIYTQLEQEKKLVMAKDVRQSLTYADRGETDGAFVYKTDALMAEHAVILFEVPQDLYDTVTYPIALTLAGSKNADAKAFYAYLTGPEALKVFLKYGFSAP</sequence>
<feature type="binding site" evidence="6">
    <location>
        <position position="63"/>
    </location>
    <ligand>
        <name>molybdate</name>
        <dbReference type="ChEBI" id="CHEBI:36264"/>
    </ligand>
</feature>
<dbReference type="EMBL" id="CP054140">
    <property type="protein sequence ID" value="QQG64491.1"/>
    <property type="molecule type" value="Genomic_DNA"/>
</dbReference>
<name>A0A7T6AP99_9BACT</name>
<dbReference type="InterPro" id="IPR005950">
    <property type="entry name" value="ModA"/>
</dbReference>
<dbReference type="PIRSF" id="PIRSF004846">
    <property type="entry name" value="ModA"/>
    <property type="match status" value="1"/>
</dbReference>
<comment type="similarity">
    <text evidence="1">Belongs to the bacterial solute-binding protein ModA family.</text>
</comment>
<dbReference type="FunFam" id="3.40.190.10:FF:000035">
    <property type="entry name" value="Molybdate ABC transporter substrate-binding protein"/>
    <property type="match status" value="1"/>
</dbReference>
<feature type="signal peptide" evidence="7">
    <location>
        <begin position="1"/>
        <end position="24"/>
    </location>
</feature>
<dbReference type="GO" id="GO:1901359">
    <property type="term" value="F:tungstate binding"/>
    <property type="evidence" value="ECO:0007669"/>
    <property type="project" value="UniProtKB-ARBA"/>
</dbReference>
<evidence type="ECO:0000256" key="2">
    <source>
        <dbReference type="ARBA" id="ARBA00022505"/>
    </source>
</evidence>
<dbReference type="InterPro" id="IPR050682">
    <property type="entry name" value="ModA/WtpA"/>
</dbReference>
<proteinExistence type="inferred from homology"/>
<dbReference type="Gene3D" id="3.40.190.10">
    <property type="entry name" value="Periplasmic binding protein-like II"/>
    <property type="match status" value="2"/>
</dbReference>
<dbReference type="NCBIfam" id="TIGR01256">
    <property type="entry name" value="modA"/>
    <property type="match status" value="1"/>
</dbReference>
<dbReference type="RefSeq" id="WP_199263325.1">
    <property type="nucleotide sequence ID" value="NZ_CP054140.1"/>
</dbReference>
<dbReference type="GO" id="GO:0046872">
    <property type="term" value="F:metal ion binding"/>
    <property type="evidence" value="ECO:0007669"/>
    <property type="project" value="UniProtKB-KW"/>
</dbReference>
<organism evidence="8 9">
    <name type="scientific">Desulfobulbus oligotrophicus</name>
    <dbReference type="NCBI Taxonomy" id="1909699"/>
    <lineage>
        <taxon>Bacteria</taxon>
        <taxon>Pseudomonadati</taxon>
        <taxon>Thermodesulfobacteriota</taxon>
        <taxon>Desulfobulbia</taxon>
        <taxon>Desulfobulbales</taxon>
        <taxon>Desulfobulbaceae</taxon>
        <taxon>Desulfobulbus</taxon>
    </lineage>
</organism>
<evidence type="ECO:0000256" key="4">
    <source>
        <dbReference type="ARBA" id="ARBA00022729"/>
    </source>
</evidence>
<evidence type="ECO:0000256" key="6">
    <source>
        <dbReference type="PIRSR" id="PIRSR004846-1"/>
    </source>
</evidence>
<gene>
    <name evidence="8" type="primary">modA</name>
    <name evidence="8" type="ORF">HP555_00770</name>
</gene>
<protein>
    <submittedName>
        <fullName evidence="8">Molybdate ABC transporter substrate-binding protein</fullName>
    </submittedName>
</protein>
<keyword evidence="2 6" id="KW-0500">Molybdenum</keyword>
<feature type="binding site" evidence="6">
    <location>
        <position position="170"/>
    </location>
    <ligand>
        <name>molybdate</name>
        <dbReference type="ChEBI" id="CHEBI:36264"/>
    </ligand>
</feature>
<evidence type="ECO:0000256" key="5">
    <source>
        <dbReference type="ARBA" id="ARBA00062515"/>
    </source>
</evidence>
<dbReference type="GO" id="GO:0015689">
    <property type="term" value="P:molybdate ion transport"/>
    <property type="evidence" value="ECO:0007669"/>
    <property type="project" value="InterPro"/>
</dbReference>
<dbReference type="PANTHER" id="PTHR30632">
    <property type="entry name" value="MOLYBDATE-BINDING PERIPLASMIC PROTEIN"/>
    <property type="match status" value="1"/>
</dbReference>
<feature type="binding site" evidence="6">
    <location>
        <position position="35"/>
    </location>
    <ligand>
        <name>molybdate</name>
        <dbReference type="ChEBI" id="CHEBI:36264"/>
    </ligand>
</feature>
<dbReference type="KEGG" id="dog:HP555_00770"/>
<evidence type="ECO:0000313" key="8">
    <source>
        <dbReference type="EMBL" id="QQG64491.1"/>
    </source>
</evidence>
<dbReference type="SUPFAM" id="SSF53850">
    <property type="entry name" value="Periplasmic binding protein-like II"/>
    <property type="match status" value="1"/>
</dbReference>
<dbReference type="Proteomes" id="UP000596092">
    <property type="component" value="Chromosome"/>
</dbReference>
<evidence type="ECO:0000256" key="7">
    <source>
        <dbReference type="SAM" id="SignalP"/>
    </source>
</evidence>